<comment type="caution">
    <text evidence="13">Lacks conserved residue(s) required for the propagation of feature annotation.</text>
</comment>
<dbReference type="InterPro" id="IPR029056">
    <property type="entry name" value="Ribokinase-like"/>
</dbReference>
<feature type="binding site" evidence="13">
    <location>
        <position position="266"/>
    </location>
    <ligand>
        <name>K(+)</name>
        <dbReference type="ChEBI" id="CHEBI:29103"/>
    </ligand>
</feature>
<dbReference type="InterPro" id="IPR011611">
    <property type="entry name" value="PfkB_dom"/>
</dbReference>
<evidence type="ECO:0000256" key="9">
    <source>
        <dbReference type="ARBA" id="ARBA00022840"/>
    </source>
</evidence>
<proteinExistence type="inferred from homology"/>
<feature type="binding site" evidence="13">
    <location>
        <position position="311"/>
    </location>
    <ligand>
        <name>K(+)</name>
        <dbReference type="ChEBI" id="CHEBI:29103"/>
    </ligand>
</feature>
<feature type="binding site" evidence="13">
    <location>
        <begin position="271"/>
        <end position="272"/>
    </location>
    <ligand>
        <name>ATP</name>
        <dbReference type="ChEBI" id="CHEBI:30616"/>
    </ligand>
</feature>
<reference evidence="15 16" key="1">
    <citation type="submission" date="2011-04" db="EMBL/GenBank/DDBJ databases">
        <authorList>
            <person name="Muzny D."/>
            <person name="Qin X."/>
            <person name="Deng J."/>
            <person name="Jiang H."/>
            <person name="Liu Y."/>
            <person name="Qu J."/>
            <person name="Song X.-Z."/>
            <person name="Zhang L."/>
            <person name="Thornton R."/>
            <person name="Coyle M."/>
            <person name="Francisco L."/>
            <person name="Jackson L."/>
            <person name="Javaid M."/>
            <person name="Korchina V."/>
            <person name="Kovar C."/>
            <person name="Mata R."/>
            <person name="Mathew T."/>
            <person name="Ngo R."/>
            <person name="Nguyen L."/>
            <person name="Nguyen N."/>
            <person name="Okwuonu G."/>
            <person name="Ongeri F."/>
            <person name="Pham C."/>
            <person name="Simmons D."/>
            <person name="Wilczek-Boney K."/>
            <person name="Hale W."/>
            <person name="Jakkamsetti A."/>
            <person name="Pham P."/>
            <person name="Ruth R."/>
            <person name="San Lucas F."/>
            <person name="Warren J."/>
            <person name="Zhang J."/>
            <person name="Zhao Z."/>
            <person name="Zhou C."/>
            <person name="Zhu D."/>
            <person name="Lee S."/>
            <person name="Bess C."/>
            <person name="Blankenburg K."/>
            <person name="Forbes L."/>
            <person name="Fu Q."/>
            <person name="Gubbala S."/>
            <person name="Hirani K."/>
            <person name="Jayaseelan J.C."/>
            <person name="Lara F."/>
            <person name="Munidasa M."/>
            <person name="Palculict T."/>
            <person name="Patil S."/>
            <person name="Pu L.-L."/>
            <person name="Saada N."/>
            <person name="Tang L."/>
            <person name="Weissenberger G."/>
            <person name="Zhu Y."/>
            <person name="Hemphill L."/>
            <person name="Shang Y."/>
            <person name="Youmans B."/>
            <person name="Ayvaz T."/>
            <person name="Ross M."/>
            <person name="Santibanez J."/>
            <person name="Aqrawi P."/>
            <person name="Gross S."/>
            <person name="Joshi V."/>
            <person name="Fowler G."/>
            <person name="Nazareth L."/>
            <person name="Reid J."/>
            <person name="Worley K."/>
            <person name="Petrosino J."/>
            <person name="Highlander S."/>
            <person name="Gibbs R."/>
        </authorList>
    </citation>
    <scope>NUCLEOTIDE SEQUENCE [LARGE SCALE GENOMIC DNA]</scope>
    <source>
        <strain evidence="15 16">DSM 3688</strain>
    </source>
</reference>
<dbReference type="InterPro" id="IPR011877">
    <property type="entry name" value="Ribokinase"/>
</dbReference>
<feature type="binding site" evidence="13">
    <location>
        <position position="268"/>
    </location>
    <ligand>
        <name>K(+)</name>
        <dbReference type="ChEBI" id="CHEBI:29103"/>
    </ligand>
</feature>
<dbReference type="EMBL" id="AFPW01000035">
    <property type="protein sequence ID" value="EGQ13137.1"/>
    <property type="molecule type" value="Genomic_DNA"/>
</dbReference>
<keyword evidence="6 13" id="KW-0479">Metal-binding</keyword>
<feature type="binding site" evidence="13">
    <location>
        <begin position="58"/>
        <end position="62"/>
    </location>
    <ligand>
        <name>substrate</name>
    </ligand>
</feature>
<comment type="activity regulation">
    <text evidence="13">Activated by a monovalent cation that binds near, but not in, the active site. The most likely occupant of the site in vivo is potassium. Ion binding induces a conformational change that may alter substrate affinity.</text>
</comment>
<organism evidence="15 16">
    <name type="scientific">Prevotella dentalis (strain ATCC 49559 / DSM 3688 / JCM 13448 / NCTC 12043 / ES 2772)</name>
    <name type="common">Mitsuokella dentalis</name>
    <dbReference type="NCBI Taxonomy" id="908937"/>
    <lineage>
        <taxon>Bacteria</taxon>
        <taxon>Pseudomonadati</taxon>
        <taxon>Bacteroidota</taxon>
        <taxon>Bacteroidia</taxon>
        <taxon>Bacteroidales</taxon>
        <taxon>Prevotellaceae</taxon>
        <taxon>Prevotella</taxon>
    </lineage>
</organism>
<dbReference type="CDD" id="cd01174">
    <property type="entry name" value="ribokinase"/>
    <property type="match status" value="1"/>
</dbReference>
<dbReference type="InterPro" id="IPR002139">
    <property type="entry name" value="Ribo/fructo_kinase"/>
</dbReference>
<comment type="cofactor">
    <cofactor evidence="13">
        <name>Mg(2+)</name>
        <dbReference type="ChEBI" id="CHEBI:18420"/>
    </cofactor>
    <text evidence="13">Requires a divalent cation, most likely magnesium in vivo, as an electrophilic catalyst to aid phosphoryl group transfer. It is the chelate of the metal and the nucleotide that is the actual substrate.</text>
</comment>
<feature type="binding site" evidence="13">
    <location>
        <position position="159"/>
    </location>
    <ligand>
        <name>substrate</name>
    </ligand>
</feature>
<sequence length="319" mass="33992">MCYLFNIRFIITKYLKSIIMRRILVIGSSNTDMVIKSDRLPKPGETLLGGKFMMNPGGKGANQAVAASRLGGNVTFVCKVGRDTFGKKARELFKEEGIDVSHILEDPEGNSGVALINVDSKGENCIVVAESTNDALTSKDIESLTEVIKASDILVLQLEIPMESVVKAAEIAHAHGKKVILNPAPAPSQGFPAGFLSNIDLIVPNETEASIISGIEVQSLEEAERAAKKIQEAGCKKVIVTLGSRGAMIANHEITVVPSDKVEAVDTTAAGDTFCGALAVALSENMSLEEGTRFACHASAISVTRMGAQSSIPYRYEIK</sequence>
<feature type="binding site" evidence="13">
    <location>
        <position position="205"/>
    </location>
    <ligand>
        <name>ATP</name>
        <dbReference type="ChEBI" id="CHEBI:30616"/>
    </ligand>
</feature>
<dbReference type="GO" id="GO:0004747">
    <property type="term" value="F:ribokinase activity"/>
    <property type="evidence" value="ECO:0007669"/>
    <property type="project" value="UniProtKB-UniRule"/>
</dbReference>
<dbReference type="EC" id="2.7.1.15" evidence="2 13"/>
<evidence type="ECO:0000259" key="14">
    <source>
        <dbReference type="Pfam" id="PF00294"/>
    </source>
</evidence>
<feature type="binding site" evidence="13">
    <location>
        <position position="272"/>
    </location>
    <ligand>
        <name>substrate</name>
    </ligand>
</feature>
<dbReference type="PRINTS" id="PR00990">
    <property type="entry name" value="RIBOKINASE"/>
</dbReference>
<dbReference type="NCBIfam" id="TIGR02152">
    <property type="entry name" value="D_ribokin_bact"/>
    <property type="match status" value="1"/>
</dbReference>
<dbReference type="UniPathway" id="UPA00916">
    <property type="reaction ID" value="UER00889"/>
</dbReference>
<evidence type="ECO:0000256" key="4">
    <source>
        <dbReference type="ARBA" id="ARBA00022490"/>
    </source>
</evidence>
<keyword evidence="10 13" id="KW-0460">Magnesium</keyword>
<name>F9D5I5_PREDD</name>
<feature type="binding site" evidence="13">
    <location>
        <position position="305"/>
    </location>
    <ligand>
        <name>K(+)</name>
        <dbReference type="ChEBI" id="CHEBI:29103"/>
    </ligand>
</feature>
<dbReference type="STRING" id="908937.Prede_1938"/>
<feature type="binding site" evidence="13">
    <location>
        <position position="302"/>
    </location>
    <ligand>
        <name>K(+)</name>
        <dbReference type="ChEBI" id="CHEBI:29103"/>
    </ligand>
</feature>
<accession>F9D5I5</accession>
<dbReference type="SUPFAM" id="SSF53613">
    <property type="entry name" value="Ribokinase-like"/>
    <property type="match status" value="1"/>
</dbReference>
<protein>
    <recommendedName>
        <fullName evidence="3 13">Ribokinase</fullName>
        <shortName evidence="13">RK</shortName>
        <ecNumber evidence="2 13">2.7.1.15</ecNumber>
    </recommendedName>
</protein>
<evidence type="ECO:0000256" key="7">
    <source>
        <dbReference type="ARBA" id="ARBA00022741"/>
    </source>
</evidence>
<dbReference type="InterPro" id="IPR002173">
    <property type="entry name" value="Carboh/pur_kinase_PfkB_CS"/>
</dbReference>
<comment type="pathway">
    <text evidence="13">Carbohydrate metabolism; D-ribose degradation; D-ribose 5-phosphate from beta-D-ribopyranose: step 2/2.</text>
</comment>
<comment type="function">
    <text evidence="13">Catalyzes the phosphorylation of ribose at O-5 in a reaction requiring ATP and magnesium. The resulting D-ribose-5-phosphate can then be used either for sythesis of nucleotides, histidine, and tryptophan, or as a component of the pentose phosphate pathway.</text>
</comment>
<keyword evidence="9 13" id="KW-0067">ATP-binding</keyword>
<comment type="similarity">
    <text evidence="13">Belongs to the carbohydrate kinase PfkB family. Ribokinase subfamily.</text>
</comment>
<comment type="subcellular location">
    <subcellularLocation>
        <location evidence="13">Cytoplasm</location>
    </subcellularLocation>
</comment>
<evidence type="ECO:0000256" key="11">
    <source>
        <dbReference type="ARBA" id="ARBA00022958"/>
    </source>
</evidence>
<feature type="binding site" evidence="13">
    <location>
        <position position="307"/>
    </location>
    <ligand>
        <name>K(+)</name>
        <dbReference type="ChEBI" id="CHEBI:29103"/>
    </ligand>
</feature>
<dbReference type="HAMAP" id="MF_01987">
    <property type="entry name" value="Ribokinase"/>
    <property type="match status" value="1"/>
</dbReference>
<keyword evidence="5 13" id="KW-0808">Transferase</keyword>
<evidence type="ECO:0000256" key="12">
    <source>
        <dbReference type="ARBA" id="ARBA00023277"/>
    </source>
</evidence>
<evidence type="ECO:0000256" key="2">
    <source>
        <dbReference type="ARBA" id="ARBA00012035"/>
    </source>
</evidence>
<feature type="domain" description="Carbohydrate kinase PfkB" evidence="14">
    <location>
        <begin position="20"/>
        <end position="313"/>
    </location>
</feature>
<dbReference type="GO" id="GO:0005829">
    <property type="term" value="C:cytosol"/>
    <property type="evidence" value="ECO:0007669"/>
    <property type="project" value="TreeGrafter"/>
</dbReference>
<dbReference type="GO" id="GO:0019303">
    <property type="term" value="P:D-ribose catabolic process"/>
    <property type="evidence" value="ECO:0007669"/>
    <property type="project" value="UniProtKB-UniRule"/>
</dbReference>
<comment type="catalytic activity">
    <reaction evidence="13">
        <text>D-ribose + ATP = D-ribose 5-phosphate + ADP + H(+)</text>
        <dbReference type="Rhea" id="RHEA:13697"/>
        <dbReference type="ChEBI" id="CHEBI:15378"/>
        <dbReference type="ChEBI" id="CHEBI:30616"/>
        <dbReference type="ChEBI" id="CHEBI:47013"/>
        <dbReference type="ChEBI" id="CHEBI:78346"/>
        <dbReference type="ChEBI" id="CHEBI:456216"/>
        <dbReference type="EC" id="2.7.1.15"/>
    </reaction>
</comment>
<dbReference type="GO" id="GO:0005524">
    <property type="term" value="F:ATP binding"/>
    <property type="evidence" value="ECO:0007669"/>
    <property type="project" value="UniProtKB-UniRule"/>
</dbReference>
<evidence type="ECO:0000256" key="3">
    <source>
        <dbReference type="ARBA" id="ARBA00016943"/>
    </source>
</evidence>
<evidence type="ECO:0000256" key="5">
    <source>
        <dbReference type="ARBA" id="ARBA00022679"/>
    </source>
</evidence>
<dbReference type="FunFam" id="3.40.1190.20:FF:000012">
    <property type="entry name" value="Ribokinase"/>
    <property type="match status" value="1"/>
</dbReference>
<dbReference type="Pfam" id="PF00294">
    <property type="entry name" value="PfkB"/>
    <property type="match status" value="1"/>
</dbReference>
<comment type="caution">
    <text evidence="15">The sequence shown here is derived from an EMBL/GenBank/DDBJ whole genome shotgun (WGS) entry which is preliminary data.</text>
</comment>
<feature type="binding site" evidence="13">
    <location>
        <begin position="30"/>
        <end position="32"/>
    </location>
    <ligand>
        <name>substrate</name>
    </ligand>
</feature>
<keyword evidence="11 13" id="KW-0630">Potassium</keyword>
<gene>
    <name evidence="13 15" type="primary">rbsK</name>
    <name evidence="15" type="ORF">HMPREF9136_2113</name>
</gene>
<evidence type="ECO:0000256" key="13">
    <source>
        <dbReference type="HAMAP-Rule" id="MF_01987"/>
    </source>
</evidence>
<evidence type="ECO:0000256" key="10">
    <source>
        <dbReference type="ARBA" id="ARBA00022842"/>
    </source>
</evidence>
<evidence type="ECO:0000313" key="16">
    <source>
        <dbReference type="Proteomes" id="UP000007820"/>
    </source>
</evidence>
<dbReference type="eggNOG" id="COG0524">
    <property type="taxonomic scope" value="Bacteria"/>
</dbReference>
<dbReference type="Proteomes" id="UP000007820">
    <property type="component" value="Unassembled WGS sequence"/>
</dbReference>
<dbReference type="GO" id="GO:0046872">
    <property type="term" value="F:metal ion binding"/>
    <property type="evidence" value="ECO:0007669"/>
    <property type="project" value="UniProtKB-KW"/>
</dbReference>
<dbReference type="PANTHER" id="PTHR10584">
    <property type="entry name" value="SUGAR KINASE"/>
    <property type="match status" value="1"/>
</dbReference>
<dbReference type="PROSITE" id="PS00584">
    <property type="entry name" value="PFKB_KINASES_2"/>
    <property type="match status" value="1"/>
</dbReference>
<evidence type="ECO:0000256" key="8">
    <source>
        <dbReference type="ARBA" id="ARBA00022777"/>
    </source>
</evidence>
<keyword evidence="7 13" id="KW-0547">Nucleotide-binding</keyword>
<dbReference type="Gene3D" id="3.40.1190.20">
    <property type="match status" value="1"/>
</dbReference>
<feature type="binding site" evidence="13">
    <location>
        <begin position="241"/>
        <end position="246"/>
    </location>
    <ligand>
        <name>ATP</name>
        <dbReference type="ChEBI" id="CHEBI:30616"/>
    </ligand>
</feature>
<dbReference type="PANTHER" id="PTHR10584:SF166">
    <property type="entry name" value="RIBOKINASE"/>
    <property type="match status" value="1"/>
</dbReference>
<keyword evidence="8 13" id="KW-0418">Kinase</keyword>
<feature type="active site" description="Proton acceptor" evidence="13">
    <location>
        <position position="272"/>
    </location>
</feature>
<comment type="subunit">
    <text evidence="13">Homodimer.</text>
</comment>
<keyword evidence="12 13" id="KW-0119">Carbohydrate metabolism</keyword>
<evidence type="ECO:0000256" key="1">
    <source>
        <dbReference type="ARBA" id="ARBA00005380"/>
    </source>
</evidence>
<dbReference type="NCBIfam" id="NF008353">
    <property type="entry name" value="PRK11142.1"/>
    <property type="match status" value="1"/>
</dbReference>
<comment type="similarity">
    <text evidence="1">Belongs to the carbohydrate kinase pfkB family.</text>
</comment>
<evidence type="ECO:0000313" key="15">
    <source>
        <dbReference type="EMBL" id="EGQ13137.1"/>
    </source>
</evidence>
<dbReference type="AlphaFoldDB" id="F9D5I5"/>
<evidence type="ECO:0000256" key="6">
    <source>
        <dbReference type="ARBA" id="ARBA00022723"/>
    </source>
</evidence>
<keyword evidence="4 13" id="KW-0963">Cytoplasm</keyword>